<protein>
    <submittedName>
        <fullName evidence="2">Uncharacterized protein</fullName>
    </submittedName>
</protein>
<organism evidence="2 3">
    <name type="scientific">Myotis davidii</name>
    <name type="common">David's myotis</name>
    <dbReference type="NCBI Taxonomy" id="225400"/>
    <lineage>
        <taxon>Eukaryota</taxon>
        <taxon>Metazoa</taxon>
        <taxon>Chordata</taxon>
        <taxon>Craniata</taxon>
        <taxon>Vertebrata</taxon>
        <taxon>Euteleostomi</taxon>
        <taxon>Mammalia</taxon>
        <taxon>Eutheria</taxon>
        <taxon>Laurasiatheria</taxon>
        <taxon>Chiroptera</taxon>
        <taxon>Yangochiroptera</taxon>
        <taxon>Vespertilionidae</taxon>
        <taxon>Myotis</taxon>
    </lineage>
</organism>
<dbReference type="AlphaFoldDB" id="L5M7X1"/>
<feature type="compositionally biased region" description="Polar residues" evidence="1">
    <location>
        <begin position="33"/>
        <end position="44"/>
    </location>
</feature>
<evidence type="ECO:0000256" key="1">
    <source>
        <dbReference type="SAM" id="MobiDB-lite"/>
    </source>
</evidence>
<evidence type="ECO:0000313" key="2">
    <source>
        <dbReference type="EMBL" id="ELK33818.1"/>
    </source>
</evidence>
<name>L5M7X1_MYODS</name>
<dbReference type="Proteomes" id="UP000010556">
    <property type="component" value="Unassembled WGS sequence"/>
</dbReference>
<accession>L5M7X1</accession>
<feature type="region of interest" description="Disordered" evidence="1">
    <location>
        <begin position="1"/>
        <end position="44"/>
    </location>
</feature>
<dbReference type="EMBL" id="KB103810">
    <property type="protein sequence ID" value="ELK33818.1"/>
    <property type="molecule type" value="Genomic_DNA"/>
</dbReference>
<evidence type="ECO:0000313" key="3">
    <source>
        <dbReference type="Proteomes" id="UP000010556"/>
    </source>
</evidence>
<keyword evidence="3" id="KW-1185">Reference proteome</keyword>
<sequence>MISGAATPPSNGISGAGRLHCPCDKRSRKASQHQDQQSSEASQHWDQWNCEASWPLEQCDRGQSPNPLIALRLCV</sequence>
<gene>
    <name evidence="2" type="ORF">MDA_GLEAN10001042</name>
</gene>
<proteinExistence type="predicted"/>
<reference evidence="3" key="1">
    <citation type="journal article" date="2013" name="Science">
        <title>Comparative analysis of bat genomes provides insight into the evolution of flight and immunity.</title>
        <authorList>
            <person name="Zhang G."/>
            <person name="Cowled C."/>
            <person name="Shi Z."/>
            <person name="Huang Z."/>
            <person name="Bishop-Lilly K.A."/>
            <person name="Fang X."/>
            <person name="Wynne J.W."/>
            <person name="Xiong Z."/>
            <person name="Baker M.L."/>
            <person name="Zhao W."/>
            <person name="Tachedjian M."/>
            <person name="Zhu Y."/>
            <person name="Zhou P."/>
            <person name="Jiang X."/>
            <person name="Ng J."/>
            <person name="Yang L."/>
            <person name="Wu L."/>
            <person name="Xiao J."/>
            <person name="Feng Y."/>
            <person name="Chen Y."/>
            <person name="Sun X."/>
            <person name="Zhang Y."/>
            <person name="Marsh G.A."/>
            <person name="Crameri G."/>
            <person name="Broder C.C."/>
            <person name="Frey K.G."/>
            <person name="Wang L.F."/>
            <person name="Wang J."/>
        </authorList>
    </citation>
    <scope>NUCLEOTIDE SEQUENCE [LARGE SCALE GENOMIC DNA]</scope>
</reference>